<dbReference type="AlphaFoldDB" id="A0A8S9H8N4"/>
<comment type="caution">
    <text evidence="2">The sequence shown here is derived from an EMBL/GenBank/DDBJ whole genome shotgun (WGS) entry which is preliminary data.</text>
</comment>
<dbReference type="Proteomes" id="UP000712281">
    <property type="component" value="Unassembled WGS sequence"/>
</dbReference>
<evidence type="ECO:0000313" key="2">
    <source>
        <dbReference type="EMBL" id="KAF2554453.1"/>
    </source>
</evidence>
<evidence type="ECO:0008006" key="4">
    <source>
        <dbReference type="Google" id="ProtNLM"/>
    </source>
</evidence>
<keyword evidence="1" id="KW-0732">Signal</keyword>
<evidence type="ECO:0000313" key="3">
    <source>
        <dbReference type="Proteomes" id="UP000712281"/>
    </source>
</evidence>
<gene>
    <name evidence="2" type="ORF">F2Q68_00017000</name>
</gene>
<evidence type="ECO:0000256" key="1">
    <source>
        <dbReference type="SAM" id="SignalP"/>
    </source>
</evidence>
<feature type="signal peptide" evidence="1">
    <location>
        <begin position="1"/>
        <end position="16"/>
    </location>
</feature>
<protein>
    <recommendedName>
        <fullName evidence="4">Aminotransferase-like plant mobile domain-containing protein</fullName>
    </recommendedName>
</protein>
<sequence>MMFCVGFTQLICSARGFCCFHFETFQSQHPHVCRDCDLRLSNLRSGFHPWIWDPRIFGFDVRDREVEWMKEMRCFVGIHGRVQVYFGVSRIKDMGIATWMTIPTIMSLGPVLCFQVDDKILQLQAAFERIISLEMFYDGVYCLWKQLWERESKSKRQQVSLRKLGIKLSIH</sequence>
<proteinExistence type="predicted"/>
<name>A0A8S9H8N4_BRACR</name>
<organism evidence="2 3">
    <name type="scientific">Brassica cretica</name>
    <name type="common">Mustard</name>
    <dbReference type="NCBI Taxonomy" id="69181"/>
    <lineage>
        <taxon>Eukaryota</taxon>
        <taxon>Viridiplantae</taxon>
        <taxon>Streptophyta</taxon>
        <taxon>Embryophyta</taxon>
        <taxon>Tracheophyta</taxon>
        <taxon>Spermatophyta</taxon>
        <taxon>Magnoliopsida</taxon>
        <taxon>eudicotyledons</taxon>
        <taxon>Gunneridae</taxon>
        <taxon>Pentapetalae</taxon>
        <taxon>rosids</taxon>
        <taxon>malvids</taxon>
        <taxon>Brassicales</taxon>
        <taxon>Brassicaceae</taxon>
        <taxon>Brassiceae</taxon>
        <taxon>Brassica</taxon>
    </lineage>
</organism>
<feature type="chain" id="PRO_5035738512" description="Aminotransferase-like plant mobile domain-containing protein" evidence="1">
    <location>
        <begin position="17"/>
        <end position="171"/>
    </location>
</feature>
<accession>A0A8S9H8N4</accession>
<dbReference type="EMBL" id="QGKW02001940">
    <property type="protein sequence ID" value="KAF2554453.1"/>
    <property type="molecule type" value="Genomic_DNA"/>
</dbReference>
<reference evidence="2" key="1">
    <citation type="submission" date="2019-12" db="EMBL/GenBank/DDBJ databases">
        <title>Genome sequencing and annotation of Brassica cretica.</title>
        <authorList>
            <person name="Studholme D.J."/>
            <person name="Sarris P.F."/>
        </authorList>
    </citation>
    <scope>NUCLEOTIDE SEQUENCE</scope>
    <source>
        <strain evidence="2">PFS-001/15</strain>
        <tissue evidence="2">Leaf</tissue>
    </source>
</reference>